<keyword evidence="1" id="KW-0597">Phosphoprotein</keyword>
<sequence length="421" mass="48524">MANSLDELKYEHFKSSTQIIVSDEKGVVQSSCNTLSKIDKGYELFAANSFLDIPGLKKDIKSKERIVLGDISLDFLGHNSIFSVYISRKKIEGKRQIVTVIEDRREMLSSASDEVLEAFISKIKTPLKVLRELAEVSLETRTRMNDQTEPEISLINAYIDRFSQQLKERDHVYKEEIPFKVDHISKAVSLCFEHMANHKGVSLETESDFDSKFLIGDRLKVLHGILHATSHLLDNQEQGKITVGFGYQPEEEEIKVTFRGNVMPEVYKRLYMDLKLVGEYASMGDEDLLTLTYKGKAVAYEPKLKEPRNKISKNEFPYLFSITGDDESLVMDILRTILDSMQTELENLKKSYEERDWNLVARITHKMKPNFQNIEQKALSQMLQDMEGLAINNDEKNFDSTFKEFEERATSALNRLNQYEI</sequence>
<feature type="domain" description="HPt" evidence="2">
    <location>
        <begin position="326"/>
        <end position="419"/>
    </location>
</feature>
<dbReference type="AlphaFoldDB" id="A0A3D9L105"/>
<dbReference type="RefSeq" id="WP_115868580.1">
    <property type="nucleotide sequence ID" value="NZ_QREG01000012.1"/>
</dbReference>
<organism evidence="3 4">
    <name type="scientific">Marinoscillum furvescens DSM 4134</name>
    <dbReference type="NCBI Taxonomy" id="1122208"/>
    <lineage>
        <taxon>Bacteria</taxon>
        <taxon>Pseudomonadati</taxon>
        <taxon>Bacteroidota</taxon>
        <taxon>Cytophagia</taxon>
        <taxon>Cytophagales</taxon>
        <taxon>Reichenbachiellaceae</taxon>
        <taxon>Marinoscillum</taxon>
    </lineage>
</organism>
<feature type="modified residue" description="Phosphohistidine" evidence="1">
    <location>
        <position position="365"/>
    </location>
</feature>
<dbReference type="Gene3D" id="1.20.120.160">
    <property type="entry name" value="HPT domain"/>
    <property type="match status" value="1"/>
</dbReference>
<dbReference type="PROSITE" id="PS50894">
    <property type="entry name" value="HPT"/>
    <property type="match status" value="1"/>
</dbReference>
<dbReference type="Proteomes" id="UP000256779">
    <property type="component" value="Unassembled WGS sequence"/>
</dbReference>
<name>A0A3D9L105_MARFU</name>
<proteinExistence type="predicted"/>
<keyword evidence="4" id="KW-1185">Reference proteome</keyword>
<accession>A0A3D9L105</accession>
<dbReference type="GO" id="GO:0000160">
    <property type="term" value="P:phosphorelay signal transduction system"/>
    <property type="evidence" value="ECO:0007669"/>
    <property type="project" value="InterPro"/>
</dbReference>
<comment type="caution">
    <text evidence="3">The sequence shown here is derived from an EMBL/GenBank/DDBJ whole genome shotgun (WGS) entry which is preliminary data.</text>
</comment>
<reference evidence="3 4" key="1">
    <citation type="submission" date="2018-07" db="EMBL/GenBank/DDBJ databases">
        <title>Genomic Encyclopedia of Type Strains, Phase IV (KMG-IV): sequencing the most valuable type-strain genomes for metagenomic binning, comparative biology and taxonomic classification.</title>
        <authorList>
            <person name="Goeker M."/>
        </authorList>
    </citation>
    <scope>NUCLEOTIDE SEQUENCE [LARGE SCALE GENOMIC DNA]</scope>
    <source>
        <strain evidence="3 4">DSM 4134</strain>
    </source>
</reference>
<dbReference type="InterPro" id="IPR008207">
    <property type="entry name" value="Sig_transdc_His_kin_Hpt_dom"/>
</dbReference>
<evidence type="ECO:0000313" key="4">
    <source>
        <dbReference type="Proteomes" id="UP000256779"/>
    </source>
</evidence>
<gene>
    <name evidence="3" type="ORF">C7460_11232</name>
</gene>
<dbReference type="GO" id="GO:0004672">
    <property type="term" value="F:protein kinase activity"/>
    <property type="evidence" value="ECO:0007669"/>
    <property type="project" value="UniProtKB-ARBA"/>
</dbReference>
<dbReference type="OrthoDB" id="982804at2"/>
<protein>
    <recommendedName>
        <fullName evidence="2">HPt domain-containing protein</fullName>
    </recommendedName>
</protein>
<evidence type="ECO:0000259" key="2">
    <source>
        <dbReference type="PROSITE" id="PS50894"/>
    </source>
</evidence>
<evidence type="ECO:0000256" key="1">
    <source>
        <dbReference type="PROSITE-ProRule" id="PRU00110"/>
    </source>
</evidence>
<dbReference type="SUPFAM" id="SSF47226">
    <property type="entry name" value="Histidine-containing phosphotransfer domain, HPT domain"/>
    <property type="match status" value="1"/>
</dbReference>
<dbReference type="InterPro" id="IPR036641">
    <property type="entry name" value="HPT_dom_sf"/>
</dbReference>
<evidence type="ECO:0000313" key="3">
    <source>
        <dbReference type="EMBL" id="RED97423.1"/>
    </source>
</evidence>
<dbReference type="EMBL" id="QREG01000012">
    <property type="protein sequence ID" value="RED97423.1"/>
    <property type="molecule type" value="Genomic_DNA"/>
</dbReference>